<keyword evidence="3" id="KW-1185">Reference proteome</keyword>
<dbReference type="InterPro" id="IPR011032">
    <property type="entry name" value="GroES-like_sf"/>
</dbReference>
<dbReference type="SUPFAM" id="SSF50129">
    <property type="entry name" value="GroES-like"/>
    <property type="match status" value="1"/>
</dbReference>
<comment type="caution">
    <text evidence="2">The sequence shown here is derived from an EMBL/GenBank/DDBJ whole genome shotgun (WGS) entry which is preliminary data.</text>
</comment>
<dbReference type="GO" id="GO:0008270">
    <property type="term" value="F:zinc ion binding"/>
    <property type="evidence" value="ECO:0007669"/>
    <property type="project" value="InterPro"/>
</dbReference>
<dbReference type="SUPFAM" id="SSF51735">
    <property type="entry name" value="NAD(P)-binding Rossmann-fold domains"/>
    <property type="match status" value="1"/>
</dbReference>
<dbReference type="InterPro" id="IPR002364">
    <property type="entry name" value="Quin_OxRdtase/zeta-crystal_CS"/>
</dbReference>
<organism evidence="2 3">
    <name type="scientific">Crepidotus variabilis</name>
    <dbReference type="NCBI Taxonomy" id="179855"/>
    <lineage>
        <taxon>Eukaryota</taxon>
        <taxon>Fungi</taxon>
        <taxon>Dikarya</taxon>
        <taxon>Basidiomycota</taxon>
        <taxon>Agaricomycotina</taxon>
        <taxon>Agaricomycetes</taxon>
        <taxon>Agaricomycetidae</taxon>
        <taxon>Agaricales</taxon>
        <taxon>Agaricineae</taxon>
        <taxon>Crepidotaceae</taxon>
        <taxon>Crepidotus</taxon>
    </lineage>
</organism>
<dbReference type="CDD" id="cd08241">
    <property type="entry name" value="QOR1"/>
    <property type="match status" value="1"/>
</dbReference>
<sequence length="337" mass="36068">MRGFVVNELKHPSKISLRTDVAEPQVAKDQVLVDVYSSGLNFFDILQAQGKYQTKPPLPFTLGTEFAGRVSQDSPIPQGCTLKPGQRVFGAALGSFADRVAAPHTQVLPLPDNVSFDEGAGLYVTWPTSYEGLVGRANLQKDEWVLVTAAAGGVGIAAVQIAKALGAKVIAAAGSGEKLDIAKRYGGADFGVDYTKSGWQKDVMLITQGHGVDVVYDPVGLINDCLKCIAWKGRAIVVGFAGGNIEKVPMNLVLLKNISLVGIFWGAYSTKEPSHIPGVWKEILKLLGSGKAKSIVYSDVYTLEKLVEGLGALESRKSWGKVIVRVKDDASNERAKL</sequence>
<reference evidence="2" key="1">
    <citation type="submission" date="2020-11" db="EMBL/GenBank/DDBJ databases">
        <authorList>
            <consortium name="DOE Joint Genome Institute"/>
            <person name="Ahrendt S."/>
            <person name="Riley R."/>
            <person name="Andreopoulos W."/>
            <person name="Labutti K."/>
            <person name="Pangilinan J."/>
            <person name="Ruiz-Duenas F.J."/>
            <person name="Barrasa J.M."/>
            <person name="Sanchez-Garcia M."/>
            <person name="Camarero S."/>
            <person name="Miyauchi S."/>
            <person name="Serrano A."/>
            <person name="Linde D."/>
            <person name="Babiker R."/>
            <person name="Drula E."/>
            <person name="Ayuso-Fernandez I."/>
            <person name="Pacheco R."/>
            <person name="Padilla G."/>
            <person name="Ferreira P."/>
            <person name="Barriuso J."/>
            <person name="Kellner H."/>
            <person name="Castanera R."/>
            <person name="Alfaro M."/>
            <person name="Ramirez L."/>
            <person name="Pisabarro A.G."/>
            <person name="Kuo A."/>
            <person name="Tritt A."/>
            <person name="Lipzen A."/>
            <person name="He G."/>
            <person name="Yan M."/>
            <person name="Ng V."/>
            <person name="Cullen D."/>
            <person name="Martin F."/>
            <person name="Rosso M.-N."/>
            <person name="Henrissat B."/>
            <person name="Hibbett D."/>
            <person name="Martinez A.T."/>
            <person name="Grigoriev I.V."/>
        </authorList>
    </citation>
    <scope>NUCLEOTIDE SEQUENCE</scope>
    <source>
        <strain evidence="2">CBS 506.95</strain>
    </source>
</reference>
<evidence type="ECO:0000313" key="2">
    <source>
        <dbReference type="EMBL" id="KAF9531660.1"/>
    </source>
</evidence>
<dbReference type="InterPro" id="IPR051397">
    <property type="entry name" value="Zn-ADH-like_protein"/>
</dbReference>
<dbReference type="Pfam" id="PF00107">
    <property type="entry name" value="ADH_zinc_N"/>
    <property type="match status" value="1"/>
</dbReference>
<dbReference type="PROSITE" id="PS01162">
    <property type="entry name" value="QOR_ZETA_CRYSTAL"/>
    <property type="match status" value="1"/>
</dbReference>
<dbReference type="Proteomes" id="UP000807306">
    <property type="component" value="Unassembled WGS sequence"/>
</dbReference>
<dbReference type="InterPro" id="IPR020843">
    <property type="entry name" value="ER"/>
</dbReference>
<dbReference type="Gene3D" id="3.40.50.720">
    <property type="entry name" value="NAD(P)-binding Rossmann-like Domain"/>
    <property type="match status" value="1"/>
</dbReference>
<name>A0A9P6EM49_9AGAR</name>
<dbReference type="SMART" id="SM00829">
    <property type="entry name" value="PKS_ER"/>
    <property type="match status" value="1"/>
</dbReference>
<dbReference type="Pfam" id="PF08240">
    <property type="entry name" value="ADH_N"/>
    <property type="match status" value="1"/>
</dbReference>
<dbReference type="GO" id="GO:0005739">
    <property type="term" value="C:mitochondrion"/>
    <property type="evidence" value="ECO:0007669"/>
    <property type="project" value="TreeGrafter"/>
</dbReference>
<dbReference type="InterPro" id="IPR036291">
    <property type="entry name" value="NAD(P)-bd_dom_sf"/>
</dbReference>
<protein>
    <submittedName>
        <fullName evidence="2">Alcohol dehydrogenase</fullName>
    </submittedName>
</protein>
<dbReference type="PANTHER" id="PTHR43677:SF4">
    <property type="entry name" value="QUINONE OXIDOREDUCTASE-LIKE PROTEIN 2"/>
    <property type="match status" value="1"/>
</dbReference>
<dbReference type="GO" id="GO:0016491">
    <property type="term" value="F:oxidoreductase activity"/>
    <property type="evidence" value="ECO:0007669"/>
    <property type="project" value="InterPro"/>
</dbReference>
<dbReference type="InterPro" id="IPR013149">
    <property type="entry name" value="ADH-like_C"/>
</dbReference>
<dbReference type="PANTHER" id="PTHR43677">
    <property type="entry name" value="SHORT-CHAIN DEHYDROGENASE/REDUCTASE"/>
    <property type="match status" value="1"/>
</dbReference>
<feature type="domain" description="Enoyl reductase (ER)" evidence="1">
    <location>
        <begin position="10"/>
        <end position="324"/>
    </location>
</feature>
<proteinExistence type="predicted"/>
<evidence type="ECO:0000259" key="1">
    <source>
        <dbReference type="SMART" id="SM00829"/>
    </source>
</evidence>
<dbReference type="InterPro" id="IPR013154">
    <property type="entry name" value="ADH-like_N"/>
</dbReference>
<dbReference type="EMBL" id="MU157834">
    <property type="protein sequence ID" value="KAF9531660.1"/>
    <property type="molecule type" value="Genomic_DNA"/>
</dbReference>
<dbReference type="Gene3D" id="3.90.180.10">
    <property type="entry name" value="Medium-chain alcohol dehydrogenases, catalytic domain"/>
    <property type="match status" value="1"/>
</dbReference>
<dbReference type="AlphaFoldDB" id="A0A9P6EM49"/>
<accession>A0A9P6EM49</accession>
<evidence type="ECO:0000313" key="3">
    <source>
        <dbReference type="Proteomes" id="UP000807306"/>
    </source>
</evidence>
<dbReference type="OrthoDB" id="10257049at2759"/>
<gene>
    <name evidence="2" type="ORF">CPB83DRAFT_848531</name>
</gene>